<feature type="domain" description="Cytochrome C Planctomycete-type" evidence="1">
    <location>
        <begin position="50"/>
        <end position="100"/>
    </location>
</feature>
<dbReference type="PANTHER" id="PTHR47197">
    <property type="entry name" value="PROTEIN NIRF"/>
    <property type="match status" value="1"/>
</dbReference>
<evidence type="ECO:0000259" key="1">
    <source>
        <dbReference type="Pfam" id="PF07635"/>
    </source>
</evidence>
<name>A0A2W2A9M0_9BACT</name>
<dbReference type="Proteomes" id="UP000248745">
    <property type="component" value="Unassembled WGS sequence"/>
</dbReference>
<reference evidence="2 3" key="1">
    <citation type="submission" date="2018-06" db="EMBL/GenBank/DDBJ databases">
        <title>Mucibacter soli gen. nov., sp. nov., a new member of the family Chitinophagaceae producing mucin.</title>
        <authorList>
            <person name="Kim M.-K."/>
            <person name="Park S."/>
            <person name="Kim T.-S."/>
            <person name="Joung Y."/>
            <person name="Han J.-H."/>
            <person name="Kim S.B."/>
        </authorList>
    </citation>
    <scope>NUCLEOTIDE SEQUENCE [LARGE SCALE GENOMIC DNA]</scope>
    <source>
        <strain evidence="2 3">R1-15</strain>
    </source>
</reference>
<dbReference type="AlphaFoldDB" id="A0A2W2A9M0"/>
<accession>A0A2W2A9M0</accession>
<evidence type="ECO:0000313" key="3">
    <source>
        <dbReference type="Proteomes" id="UP000248745"/>
    </source>
</evidence>
<dbReference type="Gene3D" id="2.130.10.10">
    <property type="entry name" value="YVTN repeat-like/Quinoprotein amine dehydrogenase"/>
    <property type="match status" value="2"/>
</dbReference>
<dbReference type="InterPro" id="IPR011048">
    <property type="entry name" value="Haem_d1_sf"/>
</dbReference>
<dbReference type="InterPro" id="IPR051200">
    <property type="entry name" value="Host-pathogen_enzymatic-act"/>
</dbReference>
<comment type="caution">
    <text evidence="2">The sequence shown here is derived from an EMBL/GenBank/DDBJ whole genome shotgun (WGS) entry which is preliminary data.</text>
</comment>
<protein>
    <recommendedName>
        <fullName evidence="1">Cytochrome C Planctomycete-type domain-containing protein</fullName>
    </recommendedName>
</protein>
<sequence length="497" mass="54711">MYRKILLALSIVAIVFNSCKHEVKTEVTPADGNYPPEVSKIIMNKCATAGCHNAASYQNAGNLLLDTWEHLFNGGSSGAAVVAYSTENSPLLYFINSNQNGNSDIANQPTMPYNGAPLSAAEYTTIKNWIANGAPDKNGNIPFAGNPDTRQKMYLACQGAKACRLVAVIDAEKKVVMRYIKIGEANVEETAHNIRVSPDGRYAYVCFFGGTVIQKIDTRIDSIVGTAHLDTIGQWSVINIAADGKSLMVSNWVGGNSGSLTIVHTETMTADRPLGGFTYPHGVAANPTFDTFYVPAQYGNVVYKFNSDGTYFKQIAIDGKQVNFSTSPGATPNPHDIMMLPDHSKYFLTCENTNEVRVMDAYADTVIKVFQVGTFPQELAVSKSKPYMFVTCQEDQSSYPLSKGSIYVFDYQQLSFVKRIDASFYQPHGIGIDDKNNTFYVASRNFDHNGPAPHHSSVCGAQNGWYQIFDLNTFEPVSGRRYEVTPDPYSFDPRFKP</sequence>
<proteinExistence type="predicted"/>
<dbReference type="InterPro" id="IPR015943">
    <property type="entry name" value="WD40/YVTN_repeat-like_dom_sf"/>
</dbReference>
<keyword evidence="3" id="KW-1185">Reference proteome</keyword>
<gene>
    <name evidence="2" type="ORF">DN068_14140</name>
</gene>
<dbReference type="InterPro" id="IPR011429">
    <property type="entry name" value="Cyt_c_Planctomycete-type"/>
</dbReference>
<organism evidence="2 3">
    <name type="scientific">Taibaiella soli</name>
    <dbReference type="NCBI Taxonomy" id="1649169"/>
    <lineage>
        <taxon>Bacteria</taxon>
        <taxon>Pseudomonadati</taxon>
        <taxon>Bacteroidota</taxon>
        <taxon>Chitinophagia</taxon>
        <taxon>Chitinophagales</taxon>
        <taxon>Chitinophagaceae</taxon>
        <taxon>Taibaiella</taxon>
    </lineage>
</organism>
<dbReference type="RefSeq" id="WP_110999590.1">
    <property type="nucleotide sequence ID" value="NZ_QKTW01000019.1"/>
</dbReference>
<dbReference type="OrthoDB" id="1450284at2"/>
<dbReference type="SUPFAM" id="SSF51004">
    <property type="entry name" value="C-terminal (heme d1) domain of cytochrome cd1-nitrite reductase"/>
    <property type="match status" value="1"/>
</dbReference>
<dbReference type="Pfam" id="PF07635">
    <property type="entry name" value="PSCyt1"/>
    <property type="match status" value="1"/>
</dbReference>
<dbReference type="EMBL" id="QKTW01000019">
    <property type="protein sequence ID" value="PZF72075.1"/>
    <property type="molecule type" value="Genomic_DNA"/>
</dbReference>
<evidence type="ECO:0000313" key="2">
    <source>
        <dbReference type="EMBL" id="PZF72075.1"/>
    </source>
</evidence>
<dbReference type="PANTHER" id="PTHR47197:SF3">
    <property type="entry name" value="DIHYDRO-HEME D1 DEHYDROGENASE"/>
    <property type="match status" value="1"/>
</dbReference>